<sequence>MMSQALLPADQAKNSAFDGILHRNSNKSQGGFRAMMNKDNSAHVAAVEEYFQHWDDKAAENETEAVRQARTDDYASLTRQYYNLATDLYEYAWGESFHFCRFAFGEPFAQAIARHEHYLANQIGIKRDMKVLDVGCGVGGPAREMVKFTGCHVTGLNLNEYQVQRARNYAAREGLEHKLEFVQSDFMAMPFPDNSFDAVYVIEATCHAPSLQGVYSEIFRVLKPGGVFGVYEWLMTDAYNNDDLAHRRIRLDIEQGDGIAQLFKISDGIAALKGAGFEMQVNQDLAADDDGPAPWYWPLGSDLRYAQTLWDALTVLRMNKWGRQVAHAFFGLLEVARIAPAGTRKTAQSLGRAADALVEGGKRKLFTPMYLMVGRKPTSP</sequence>
<dbReference type="KEGG" id="plj:28893235"/>
<dbReference type="SUPFAM" id="SSF53335">
    <property type="entry name" value="S-adenosyl-L-methionine-dependent methyltransferases"/>
    <property type="match status" value="1"/>
</dbReference>
<evidence type="ECO:0000256" key="2">
    <source>
        <dbReference type="ARBA" id="ARBA00022679"/>
    </source>
</evidence>
<reference evidence="13" key="4">
    <citation type="submission" date="2023-11" db="EMBL/GenBank/DDBJ databases">
        <authorList>
            <person name="Beijen E."/>
            <person name="Ohm R.A."/>
        </authorList>
    </citation>
    <scope>NUCLEOTIDE SEQUENCE</scope>
    <source>
        <strain evidence="13">CBS 150709</strain>
    </source>
</reference>
<dbReference type="InterPro" id="IPR013705">
    <property type="entry name" value="Sterol_MeTrfase_C"/>
</dbReference>
<dbReference type="InterPro" id="IPR029063">
    <property type="entry name" value="SAM-dependent_MTases_sf"/>
</dbReference>
<evidence type="ECO:0000256" key="4">
    <source>
        <dbReference type="ARBA" id="ARBA00022955"/>
    </source>
</evidence>
<keyword evidence="3 10" id="KW-0949">S-adenosyl-L-methionine</keyword>
<dbReference type="EMBL" id="LSBI01000022">
    <property type="protein sequence ID" value="OAQ67530.1"/>
    <property type="molecule type" value="Genomic_DNA"/>
</dbReference>
<proteinExistence type="inferred from homology"/>
<dbReference type="Proteomes" id="UP000078340">
    <property type="component" value="Unassembled WGS sequence"/>
</dbReference>
<dbReference type="PANTHER" id="PTHR44068:SF1">
    <property type="entry name" value="HYPOTHETICAL LOC100005854"/>
    <property type="match status" value="1"/>
</dbReference>
<reference evidence="13 19" key="5">
    <citation type="journal article" date="2024" name="Microbiol. Resour. Announc.">
        <title>Genome annotations for the ascomycete fungi Trichoderma harzianum, Trichoderma aggressivum, and Purpureocillium lilacinum.</title>
        <authorList>
            <person name="Beijen E.P.W."/>
            <person name="Ohm R.A."/>
        </authorList>
    </citation>
    <scope>NUCLEOTIDE SEQUENCE [LARGE SCALE GENOMIC DNA]</scope>
    <source>
        <strain evidence="13 19">CBS 150709</strain>
    </source>
</reference>
<evidence type="ECO:0000256" key="5">
    <source>
        <dbReference type="ARBA" id="ARBA00023011"/>
    </source>
</evidence>
<evidence type="ECO:0000313" key="15">
    <source>
        <dbReference type="EMBL" id="OAQ69430.1"/>
    </source>
</evidence>
<dbReference type="STRING" id="33203.A0A179FW51"/>
<dbReference type="AlphaFoldDB" id="A0A179FW51"/>
<dbReference type="GO" id="GO:0003838">
    <property type="term" value="F:sterol 24-C-methyltransferase activity"/>
    <property type="evidence" value="ECO:0007669"/>
    <property type="project" value="TreeGrafter"/>
</dbReference>
<dbReference type="GO" id="GO:0032259">
    <property type="term" value="P:methylation"/>
    <property type="evidence" value="ECO:0007669"/>
    <property type="project" value="UniProtKB-KW"/>
</dbReference>
<keyword evidence="7 11" id="KW-0753">Steroid metabolism</keyword>
<dbReference type="OMA" id="EYFQHWD"/>
<reference evidence="16" key="1">
    <citation type="submission" date="2015-05" db="EMBL/GenBank/DDBJ databases">
        <authorList>
            <person name="Wang D.B."/>
            <person name="Wang M."/>
        </authorList>
    </citation>
    <scope>NUCLEOTIDE SEQUENCE</scope>
    <source>
        <strain evidence="16">36-1</strain>
    </source>
</reference>
<dbReference type="EMBL" id="LCWV01000012">
    <property type="protein sequence ID" value="PWI69302.1"/>
    <property type="molecule type" value="Genomic_DNA"/>
</dbReference>
<comment type="function">
    <text evidence="11">Catalyzes the transfer of methyl groups from S-adenosyl-methionine to the C-24 of sterols.</text>
</comment>
<accession>A0A179FW51</accession>
<name>A0A179FW51_PURLI</name>
<evidence type="ECO:0000256" key="10">
    <source>
        <dbReference type="PROSITE-ProRule" id="PRU01022"/>
    </source>
</evidence>
<keyword evidence="11" id="KW-0443">Lipid metabolism</keyword>
<evidence type="ECO:0000313" key="16">
    <source>
        <dbReference type="EMBL" id="PWI69302.1"/>
    </source>
</evidence>
<evidence type="ECO:0000256" key="11">
    <source>
        <dbReference type="RuleBase" id="RU362025"/>
    </source>
</evidence>
<dbReference type="GeneID" id="28893235"/>
<feature type="domain" description="SAM-dependent methyltransferase Erg6/SMT-type" evidence="12">
    <location>
        <begin position="81"/>
        <end position="377"/>
    </location>
</feature>
<evidence type="ECO:0000313" key="19">
    <source>
        <dbReference type="Proteomes" id="UP001287286"/>
    </source>
</evidence>
<gene>
    <name evidence="16" type="ORF">PCL_00949</name>
    <name evidence="13" type="ORF">Purlil1_9229</name>
    <name evidence="15" type="ORF">VFPBJ_10805</name>
    <name evidence="14" type="ORF">VFPFJ_11119</name>
</gene>
<dbReference type="InterPro" id="IPR030384">
    <property type="entry name" value="MeTrfase_SMT"/>
</dbReference>
<dbReference type="EMBL" id="JAWRVI010000041">
    <property type="protein sequence ID" value="KAK4086383.1"/>
    <property type="molecule type" value="Genomic_DNA"/>
</dbReference>
<keyword evidence="1 10" id="KW-0489">Methyltransferase</keyword>
<comment type="caution">
    <text evidence="15">The sequence shown here is derived from an EMBL/GenBank/DDBJ whole genome shotgun (WGS) entry which is preliminary data.</text>
</comment>
<dbReference type="Proteomes" id="UP001287286">
    <property type="component" value="Unassembled WGS sequence"/>
</dbReference>
<evidence type="ECO:0000313" key="18">
    <source>
        <dbReference type="Proteomes" id="UP000245956"/>
    </source>
</evidence>
<evidence type="ECO:0000259" key="12">
    <source>
        <dbReference type="PROSITE" id="PS51685"/>
    </source>
</evidence>
<reference evidence="16 18" key="2">
    <citation type="journal article" date="2016" name="Front. Microbiol.">
        <title>Genome and transcriptome sequences reveal the specific parasitism of the nematophagous Purpureocillium lilacinum 36-1.</title>
        <authorList>
            <person name="Xie J."/>
            <person name="Li S."/>
            <person name="Mo C."/>
            <person name="Xiao X."/>
            <person name="Peng D."/>
            <person name="Wang G."/>
            <person name="Xiao Y."/>
        </authorList>
    </citation>
    <scope>NUCLEOTIDE SEQUENCE [LARGE SCALE GENOMIC DNA]</scope>
    <source>
        <strain evidence="16 18">36-1</strain>
    </source>
</reference>
<protein>
    <recommendedName>
        <fullName evidence="11">Sterol 24-C-methyltransferase</fullName>
        <ecNumber evidence="11">2.1.1.-</ecNumber>
    </recommendedName>
    <alternativeName>
        <fullName evidence="11">Delta(24)-sterol C-methyltransferase</fullName>
    </alternativeName>
</protein>
<dbReference type="Gene3D" id="3.40.50.150">
    <property type="entry name" value="Vaccinia Virus protein VP39"/>
    <property type="match status" value="1"/>
</dbReference>
<evidence type="ECO:0000313" key="14">
    <source>
        <dbReference type="EMBL" id="OAQ67530.1"/>
    </source>
</evidence>
<dbReference type="EC" id="2.1.1.-" evidence="11"/>
<reference evidence="15 17" key="3">
    <citation type="submission" date="2016-01" db="EMBL/GenBank/DDBJ databases">
        <title>Biosynthesis of antibiotic leucinostatins and their inhibition on Phytophthora in bio-control Purpureocillium lilacinum.</title>
        <authorList>
            <person name="Wang G."/>
            <person name="Liu Z."/>
            <person name="Lin R."/>
            <person name="Li E."/>
            <person name="Mao Z."/>
            <person name="Ling J."/>
            <person name="Yin W."/>
            <person name="Xie B."/>
        </authorList>
    </citation>
    <scope>NUCLEOTIDE SEQUENCE [LARGE SCALE GENOMIC DNA]</scope>
    <source>
        <strain evidence="15">PLBJ-1</strain>
        <strain evidence="14">PLFJ-1</strain>
    </source>
</reference>
<comment type="similarity">
    <text evidence="9 10 11">Belongs to the class I-like SAM-binding methyltransferase superfamily. Erg6/SMT family.</text>
</comment>
<dbReference type="OrthoDB" id="540004at2759"/>
<keyword evidence="5 11" id="KW-0756">Sterol biosynthesis</keyword>
<evidence type="ECO:0000256" key="1">
    <source>
        <dbReference type="ARBA" id="ARBA00022603"/>
    </source>
</evidence>
<dbReference type="Pfam" id="PF08498">
    <property type="entry name" value="Sterol_MT_C"/>
    <property type="match status" value="1"/>
</dbReference>
<keyword evidence="11" id="KW-0444">Lipid biosynthesis</keyword>
<dbReference type="GO" id="GO:0005783">
    <property type="term" value="C:endoplasmic reticulum"/>
    <property type="evidence" value="ECO:0007669"/>
    <property type="project" value="TreeGrafter"/>
</dbReference>
<dbReference type="GO" id="GO:0006696">
    <property type="term" value="P:ergosterol biosynthetic process"/>
    <property type="evidence" value="ECO:0007669"/>
    <property type="project" value="TreeGrafter"/>
</dbReference>
<evidence type="ECO:0000256" key="9">
    <source>
        <dbReference type="ARBA" id="ARBA00038188"/>
    </source>
</evidence>
<evidence type="ECO:0000256" key="8">
    <source>
        <dbReference type="ARBA" id="ARBA00029435"/>
    </source>
</evidence>
<dbReference type="InterPro" id="IPR013216">
    <property type="entry name" value="Methyltransf_11"/>
</dbReference>
<evidence type="ECO:0000256" key="3">
    <source>
        <dbReference type="ARBA" id="ARBA00022691"/>
    </source>
</evidence>
<keyword evidence="4 11" id="KW-0752">Steroid biosynthesis</keyword>
<dbReference type="Proteomes" id="UP000078240">
    <property type="component" value="Unassembled WGS sequence"/>
</dbReference>
<keyword evidence="2 10" id="KW-0808">Transferase</keyword>
<dbReference type="CDD" id="cd02440">
    <property type="entry name" value="AdoMet_MTases"/>
    <property type="match status" value="1"/>
</dbReference>
<evidence type="ECO:0000313" key="13">
    <source>
        <dbReference type="EMBL" id="KAK4086383.1"/>
    </source>
</evidence>
<dbReference type="EMBL" id="LSBH01000011">
    <property type="protein sequence ID" value="OAQ69430.1"/>
    <property type="molecule type" value="Genomic_DNA"/>
</dbReference>
<dbReference type="Proteomes" id="UP000245956">
    <property type="component" value="Unassembled WGS sequence"/>
</dbReference>
<keyword evidence="19" id="KW-1185">Reference proteome</keyword>
<comment type="pathway">
    <text evidence="8">Steroid metabolism; ergosterol biosynthesis.</text>
</comment>
<organism evidence="15 17">
    <name type="scientific">Purpureocillium lilacinum</name>
    <name type="common">Paecilomyces lilacinus</name>
    <dbReference type="NCBI Taxonomy" id="33203"/>
    <lineage>
        <taxon>Eukaryota</taxon>
        <taxon>Fungi</taxon>
        <taxon>Dikarya</taxon>
        <taxon>Ascomycota</taxon>
        <taxon>Pezizomycotina</taxon>
        <taxon>Sordariomycetes</taxon>
        <taxon>Hypocreomycetidae</taxon>
        <taxon>Hypocreales</taxon>
        <taxon>Ophiocordycipitaceae</taxon>
        <taxon>Purpureocillium</taxon>
    </lineage>
</organism>
<dbReference type="Pfam" id="PF08241">
    <property type="entry name" value="Methyltransf_11"/>
    <property type="match status" value="1"/>
</dbReference>
<evidence type="ECO:0000256" key="7">
    <source>
        <dbReference type="ARBA" id="ARBA00023221"/>
    </source>
</evidence>
<dbReference type="PROSITE" id="PS51685">
    <property type="entry name" value="SAM_MT_ERG6_SMT"/>
    <property type="match status" value="1"/>
</dbReference>
<evidence type="ECO:0000313" key="17">
    <source>
        <dbReference type="Proteomes" id="UP000078240"/>
    </source>
</evidence>
<dbReference type="InterPro" id="IPR050447">
    <property type="entry name" value="Erg6_SMT_methyltransf"/>
</dbReference>
<dbReference type="PANTHER" id="PTHR44068">
    <property type="entry name" value="ZGC:194242"/>
    <property type="match status" value="1"/>
</dbReference>
<evidence type="ECO:0000256" key="6">
    <source>
        <dbReference type="ARBA" id="ARBA00023166"/>
    </source>
</evidence>
<dbReference type="RefSeq" id="XP_018173215.1">
    <property type="nucleotide sequence ID" value="XM_018328186.1"/>
</dbReference>
<keyword evidence="6 11" id="KW-1207">Sterol metabolism</keyword>